<dbReference type="Pfam" id="PF09118">
    <property type="entry name" value="GO-like_E_set"/>
    <property type="match status" value="1"/>
</dbReference>
<evidence type="ECO:0000259" key="1">
    <source>
        <dbReference type="Pfam" id="PF09118"/>
    </source>
</evidence>
<feature type="domain" description="Galactose oxidase-like Early set" evidence="1">
    <location>
        <begin position="551"/>
        <end position="644"/>
    </location>
</feature>
<accession>A0AB39PW95</accession>
<dbReference type="CDD" id="cd02851">
    <property type="entry name" value="E_set_GO_C"/>
    <property type="match status" value="1"/>
</dbReference>
<dbReference type="InterPro" id="IPR013783">
    <property type="entry name" value="Ig-like_fold"/>
</dbReference>
<dbReference type="PANTHER" id="PTHR32208">
    <property type="entry name" value="SECRETED PROTEIN-RELATED"/>
    <property type="match status" value="1"/>
</dbReference>
<dbReference type="InterPro" id="IPR049305">
    <property type="entry name" value="GlxA-like_b-barrel"/>
</dbReference>
<dbReference type="InterPro" id="IPR014756">
    <property type="entry name" value="Ig_E-set"/>
</dbReference>
<dbReference type="PANTHER" id="PTHR32208:SF21">
    <property type="entry name" value="LOW QUALITY PROTEIN: ALDEHYDE OXIDASE GLOX-LIKE"/>
    <property type="match status" value="1"/>
</dbReference>
<evidence type="ECO:0000259" key="2">
    <source>
        <dbReference type="Pfam" id="PF21110"/>
    </source>
</evidence>
<dbReference type="AlphaFoldDB" id="A0AB39PW95"/>
<dbReference type="SUPFAM" id="SSF50965">
    <property type="entry name" value="Galactose oxidase, central domain"/>
    <property type="match status" value="2"/>
</dbReference>
<dbReference type="Gene3D" id="2.130.10.80">
    <property type="entry name" value="Galactose oxidase/kelch, beta-propeller"/>
    <property type="match status" value="2"/>
</dbReference>
<dbReference type="Pfam" id="PF21110">
    <property type="entry name" value="GlxA"/>
    <property type="match status" value="1"/>
</dbReference>
<dbReference type="InterPro" id="IPR011498">
    <property type="entry name" value="Kelch_2"/>
</dbReference>
<proteinExistence type="predicted"/>
<dbReference type="InterPro" id="IPR015202">
    <property type="entry name" value="GO-like_E_set"/>
</dbReference>
<organism evidence="3">
    <name type="scientific">Streptomyces sp. R28</name>
    <dbReference type="NCBI Taxonomy" id="3238628"/>
    <lineage>
        <taxon>Bacteria</taxon>
        <taxon>Bacillati</taxon>
        <taxon>Actinomycetota</taxon>
        <taxon>Actinomycetes</taxon>
        <taxon>Kitasatosporales</taxon>
        <taxon>Streptomycetaceae</taxon>
        <taxon>Streptomyces</taxon>
    </lineage>
</organism>
<dbReference type="SUPFAM" id="SSF81296">
    <property type="entry name" value="E set domains"/>
    <property type="match status" value="1"/>
</dbReference>
<dbReference type="EMBL" id="CP163439">
    <property type="protein sequence ID" value="XDQ35052.1"/>
    <property type="molecule type" value="Genomic_DNA"/>
</dbReference>
<dbReference type="Pfam" id="PF07646">
    <property type="entry name" value="Kelch_2"/>
    <property type="match status" value="1"/>
</dbReference>
<dbReference type="RefSeq" id="WP_369169625.1">
    <property type="nucleotide sequence ID" value="NZ_CP163439.1"/>
</dbReference>
<dbReference type="InterPro" id="IPR011043">
    <property type="entry name" value="Gal_Oxase/kelch_b-propeller"/>
</dbReference>
<dbReference type="GO" id="GO:0005975">
    <property type="term" value="P:carbohydrate metabolic process"/>
    <property type="evidence" value="ECO:0007669"/>
    <property type="project" value="UniProtKB-ARBA"/>
</dbReference>
<protein>
    <submittedName>
        <fullName evidence="3">Galactose oxidase-like domain-containing protein</fullName>
    </submittedName>
</protein>
<evidence type="ECO:0000313" key="3">
    <source>
        <dbReference type="EMBL" id="XDQ35052.1"/>
    </source>
</evidence>
<name>A0AB39PW95_9ACTN</name>
<reference evidence="3" key="1">
    <citation type="submission" date="2024-07" db="EMBL/GenBank/DDBJ databases">
        <authorList>
            <person name="Yu S.T."/>
        </authorList>
    </citation>
    <scope>NUCLEOTIDE SEQUENCE</scope>
    <source>
        <strain evidence="3">R28</strain>
    </source>
</reference>
<gene>
    <name evidence="3" type="ORF">AB5J49_17855</name>
</gene>
<dbReference type="InterPro" id="IPR037293">
    <property type="entry name" value="Gal_Oxidase_central_sf"/>
</dbReference>
<dbReference type="Gene3D" id="2.60.40.10">
    <property type="entry name" value="Immunoglobulins"/>
    <property type="match status" value="1"/>
</dbReference>
<feature type="domain" description="GlxA-like beta barrel" evidence="2">
    <location>
        <begin position="150"/>
        <end position="254"/>
    </location>
</feature>
<sequence length="645" mass="71148">MNDRAGRRRARRLAIGTAVVLALAGMNGPWLYRVGTEKYHQYQINKPEYKADNGKWEVVDFPEEYRQNTIHAALLHTGKVLLIAGSGNNQDNFDAKKYDTRIWDPVKGTIKKVPTPNDLFCTGHTQLSNGNLLIAGGTKRYEKLKGDVTKAGGLMIVHNENPDRPITLPAGTKFTGKENGKTFVSKDPVLVPRAKKVFDEATGKFLRNDPGLGRIYVEAQKKGSEYQTGTQDNYRIQGLTGTDARNTYGIAQKIALDKKDFQGIRDAYEFDPVAEKYIKVDPMHEARWYPTLTTLGNGKVLSVSGLDDIGQLVPGKNEVYDPKTKKWTYLQKVRQFPTYPALFPLENGKVFYSGSNAGYGPDDVGREPGIWDVDTNKFSKLPGLSDAKLLETSGTVLLPPAQDEKYMVIGGGGVGESKDSSNKTRIIDLQADDPKFVDGPTLEKGTRYPQASVLPDDTVLVSGGSEDYRGRGDSNILQARIYHPDTNTLDQVADPLVGRNYHSGSILLPDGRVMFFGSDSLYADAANTKPGKFEQRVEIYTPPYLYRDAQPSLSGGPQTIKRGGTGTFTSRHASSIENVRLIRPSASTHVTDVDQRSVALDFKKSGDKITVSVPTNRNLVPSGWYMLFVTDDQGTPSKAQWVRVP</sequence>